<reference evidence="2 3" key="1">
    <citation type="submission" date="2016-10" db="EMBL/GenBank/DDBJ databases">
        <authorList>
            <person name="de Groot N.N."/>
        </authorList>
    </citation>
    <scope>NUCLEOTIDE SEQUENCE [LARGE SCALE GENOMIC DNA]</scope>
    <source>
        <strain evidence="2 3">DSM 5522</strain>
    </source>
</reference>
<evidence type="ECO:0000313" key="3">
    <source>
        <dbReference type="Proteomes" id="UP000198838"/>
    </source>
</evidence>
<dbReference type="OrthoDB" id="2059201at2"/>
<sequence>MDEIVKGFTGLFIIMVAVFMLLSFIGVSFDIETARGFFNEASDEIRDGNYSPKVINECISNAQKKGYELRFTEMKNDEDGIVEGGRLNLSYNIKIGFFKLEKKKTLDAYIG</sequence>
<keyword evidence="1" id="KW-1133">Transmembrane helix</keyword>
<organism evidence="2 3">
    <name type="scientific">Acetitomaculum ruminis DSM 5522</name>
    <dbReference type="NCBI Taxonomy" id="1120918"/>
    <lineage>
        <taxon>Bacteria</taxon>
        <taxon>Bacillati</taxon>
        <taxon>Bacillota</taxon>
        <taxon>Clostridia</taxon>
        <taxon>Lachnospirales</taxon>
        <taxon>Lachnospiraceae</taxon>
        <taxon>Acetitomaculum</taxon>
    </lineage>
</organism>
<keyword evidence="3" id="KW-1185">Reference proteome</keyword>
<evidence type="ECO:0000313" key="2">
    <source>
        <dbReference type="EMBL" id="SFB02687.1"/>
    </source>
</evidence>
<evidence type="ECO:0000256" key="1">
    <source>
        <dbReference type="SAM" id="Phobius"/>
    </source>
</evidence>
<dbReference type="EMBL" id="FOJY01000007">
    <property type="protein sequence ID" value="SFB02687.1"/>
    <property type="molecule type" value="Genomic_DNA"/>
</dbReference>
<dbReference type="Proteomes" id="UP000198838">
    <property type="component" value="Unassembled WGS sequence"/>
</dbReference>
<keyword evidence="1" id="KW-0812">Transmembrane</keyword>
<dbReference type="STRING" id="1120918.SAMN05216249_10752"/>
<protein>
    <submittedName>
        <fullName evidence="2">Uncharacterized protein</fullName>
    </submittedName>
</protein>
<dbReference type="RefSeq" id="WP_092871721.1">
    <property type="nucleotide sequence ID" value="NZ_FOJY01000007.1"/>
</dbReference>
<keyword evidence="1" id="KW-0472">Membrane</keyword>
<name>A0A1I0XPS4_9FIRM</name>
<dbReference type="AlphaFoldDB" id="A0A1I0XPS4"/>
<accession>A0A1I0XPS4</accession>
<gene>
    <name evidence="2" type="ORF">SAMN05216249_10752</name>
</gene>
<proteinExistence type="predicted"/>
<feature type="transmembrane region" description="Helical" evidence="1">
    <location>
        <begin position="7"/>
        <end position="29"/>
    </location>
</feature>